<gene>
    <name evidence="3" type="ORF">DCAR_0415463</name>
</gene>
<feature type="region of interest" description="Disordered" evidence="2">
    <location>
        <begin position="330"/>
        <end position="403"/>
    </location>
</feature>
<accession>A0A165WA62</accession>
<reference evidence="3" key="2">
    <citation type="submission" date="2022-03" db="EMBL/GenBank/DDBJ databases">
        <title>Draft title - Genomic analysis of global carrot germplasm unveils the trajectory of domestication and the origin of high carotenoid orange carrot.</title>
        <authorList>
            <person name="Iorizzo M."/>
            <person name="Ellison S."/>
            <person name="Senalik D."/>
            <person name="Macko-Podgorni A."/>
            <person name="Grzebelus D."/>
            <person name="Bostan H."/>
            <person name="Rolling W."/>
            <person name="Curaba J."/>
            <person name="Simon P."/>
        </authorList>
    </citation>
    <scope>NUCLEOTIDE SEQUENCE</scope>
    <source>
        <tissue evidence="3">Leaf</tissue>
    </source>
</reference>
<feature type="coiled-coil region" evidence="1">
    <location>
        <begin position="234"/>
        <end position="261"/>
    </location>
</feature>
<keyword evidence="1" id="KW-0175">Coiled coil</keyword>
<evidence type="ECO:0000256" key="2">
    <source>
        <dbReference type="SAM" id="MobiDB-lite"/>
    </source>
</evidence>
<keyword evidence="4" id="KW-1185">Reference proteome</keyword>
<feature type="compositionally biased region" description="Low complexity" evidence="2">
    <location>
        <begin position="333"/>
        <end position="356"/>
    </location>
</feature>
<feature type="compositionally biased region" description="Polar residues" evidence="2">
    <location>
        <begin position="44"/>
        <end position="55"/>
    </location>
</feature>
<dbReference type="Gramene" id="KZM97315">
    <property type="protein sequence ID" value="KZM97315"/>
    <property type="gene ID" value="DCAR_015323"/>
</dbReference>
<reference evidence="3" key="1">
    <citation type="journal article" date="2016" name="Nat. Genet.">
        <title>A high-quality carrot genome assembly provides new insights into carotenoid accumulation and asterid genome evolution.</title>
        <authorList>
            <person name="Iorizzo M."/>
            <person name="Ellison S."/>
            <person name="Senalik D."/>
            <person name="Zeng P."/>
            <person name="Satapoomin P."/>
            <person name="Huang J."/>
            <person name="Bowman M."/>
            <person name="Iovene M."/>
            <person name="Sanseverino W."/>
            <person name="Cavagnaro P."/>
            <person name="Yildiz M."/>
            <person name="Macko-Podgorni A."/>
            <person name="Moranska E."/>
            <person name="Grzebelus E."/>
            <person name="Grzebelus D."/>
            <person name="Ashrafi H."/>
            <person name="Zheng Z."/>
            <person name="Cheng S."/>
            <person name="Spooner D."/>
            <person name="Van Deynze A."/>
            <person name="Simon P."/>
        </authorList>
    </citation>
    <scope>NUCLEOTIDE SEQUENCE</scope>
    <source>
        <tissue evidence="3">Leaf</tissue>
    </source>
</reference>
<evidence type="ECO:0000256" key="1">
    <source>
        <dbReference type="SAM" id="Coils"/>
    </source>
</evidence>
<sequence>MAFRRRQIITRTSTCKDDDDDDDPTSSSSSSSSLAAQAFIAARSDSSYSPRSPQGPTYDYRSLKTTNDQAGGFWNVLARTAKSVLEEDTSPRHYSRPNQMAYNSTYLTNDQYYHSRLSNERSKPVDNPSLRKGLDALTSSFNQFSGTTGNALEEGRSKVEKKSPDILQQSRSMQIRRKGSDLEGNSQASGIPKQEPLINSAQPRVQSNQQTQIKASRDVAMATAAKAKLLLRELKNVKSDLAFSKQRCAQLEEENKMLREAFDKGDHPADDDMIRLQLETLLAEKARLAHENSLYARENRFLREVVEFHQLTMQDFVYLDEGVEEVYPVPGISRRPSLSPPSHRSPTPERSPSRTSMVSNKSSLGPLQLQAVTEVVGNEAPLDSTSPVSSPETATAKPNTYST</sequence>
<evidence type="ECO:0000313" key="4">
    <source>
        <dbReference type="Proteomes" id="UP000077755"/>
    </source>
</evidence>
<dbReference type="OMA" id="MAHNQFT"/>
<name>A0A165WA62_DAUCS</name>
<organism evidence="3 4">
    <name type="scientific">Daucus carota subsp. sativus</name>
    <name type="common">Carrot</name>
    <dbReference type="NCBI Taxonomy" id="79200"/>
    <lineage>
        <taxon>Eukaryota</taxon>
        <taxon>Viridiplantae</taxon>
        <taxon>Streptophyta</taxon>
        <taxon>Embryophyta</taxon>
        <taxon>Tracheophyta</taxon>
        <taxon>Spermatophyta</taxon>
        <taxon>Magnoliopsida</taxon>
        <taxon>eudicotyledons</taxon>
        <taxon>Gunneridae</taxon>
        <taxon>Pentapetalae</taxon>
        <taxon>asterids</taxon>
        <taxon>campanulids</taxon>
        <taxon>Apiales</taxon>
        <taxon>Apiaceae</taxon>
        <taxon>Apioideae</taxon>
        <taxon>Scandiceae</taxon>
        <taxon>Daucinae</taxon>
        <taxon>Daucus</taxon>
        <taxon>Daucus sect. Daucus</taxon>
    </lineage>
</organism>
<dbReference type="EMBL" id="CP093346">
    <property type="protein sequence ID" value="WOG96132.1"/>
    <property type="molecule type" value="Genomic_DNA"/>
</dbReference>
<proteinExistence type="predicted"/>
<feature type="compositionally biased region" description="Basic and acidic residues" evidence="2">
    <location>
        <begin position="153"/>
        <end position="164"/>
    </location>
</feature>
<dbReference type="Proteomes" id="UP000077755">
    <property type="component" value="Chromosome 4"/>
</dbReference>
<feature type="compositionally biased region" description="Polar residues" evidence="2">
    <location>
        <begin position="383"/>
        <end position="403"/>
    </location>
</feature>
<dbReference type="PANTHER" id="PTHR31016">
    <property type="entry name" value="OS04G0228100 PROTEIN"/>
    <property type="match status" value="1"/>
</dbReference>
<dbReference type="PANTHER" id="PTHR31016:SF20">
    <property type="entry name" value="HEAT-INDUCIBLE TRANSCRIPTION REPRESSOR-RELATED"/>
    <property type="match status" value="1"/>
</dbReference>
<dbReference type="KEGG" id="dcr:108217170"/>
<feature type="region of interest" description="Disordered" evidence="2">
    <location>
        <begin position="143"/>
        <end position="205"/>
    </location>
</feature>
<dbReference type="OrthoDB" id="1924603at2759"/>
<evidence type="ECO:0000313" key="3">
    <source>
        <dbReference type="EMBL" id="WOG96132.1"/>
    </source>
</evidence>
<dbReference type="AlphaFoldDB" id="A0A165WA62"/>
<protein>
    <submittedName>
        <fullName evidence="3">Uncharacterized protein</fullName>
    </submittedName>
</protein>
<feature type="region of interest" description="Disordered" evidence="2">
    <location>
        <begin position="1"/>
        <end position="63"/>
    </location>
</feature>